<comment type="caution">
    <text evidence="1">The sequence shown here is derived from an EMBL/GenBank/DDBJ whole genome shotgun (WGS) entry which is preliminary data.</text>
</comment>
<organism evidence="1 2">
    <name type="scientific">Solanum tuberosum</name>
    <name type="common">Potato</name>
    <dbReference type="NCBI Taxonomy" id="4113"/>
    <lineage>
        <taxon>Eukaryota</taxon>
        <taxon>Viridiplantae</taxon>
        <taxon>Streptophyta</taxon>
        <taxon>Embryophyta</taxon>
        <taxon>Tracheophyta</taxon>
        <taxon>Spermatophyta</taxon>
        <taxon>Magnoliopsida</taxon>
        <taxon>eudicotyledons</taxon>
        <taxon>Gunneridae</taxon>
        <taxon>Pentapetalae</taxon>
        <taxon>asterids</taxon>
        <taxon>lamiids</taxon>
        <taxon>Solanales</taxon>
        <taxon>Solanaceae</taxon>
        <taxon>Solanoideae</taxon>
        <taxon>Solaneae</taxon>
        <taxon>Solanum</taxon>
    </lineage>
</organism>
<name>A0ABQ7W862_SOLTU</name>
<keyword evidence="2" id="KW-1185">Reference proteome</keyword>
<sequence>MKIITKTAPTRRRRRNQKGFAILLFNSGRVLVGSEANGKGELRLLTLSAFEGGAATRAEAADGVRFGRTYNGHHTLCQRPVYMAAC</sequence>
<reference evidence="1 2" key="1">
    <citation type="journal article" date="2021" name="bioRxiv">
        <title>Chromosome-scale and haplotype-resolved genome assembly of a tetraploid potato cultivar.</title>
        <authorList>
            <person name="Sun H."/>
            <person name="Jiao W.-B."/>
            <person name="Krause K."/>
            <person name="Campoy J.A."/>
            <person name="Goel M."/>
            <person name="Folz-Donahue K."/>
            <person name="Kukat C."/>
            <person name="Huettel B."/>
            <person name="Schneeberger K."/>
        </authorList>
    </citation>
    <scope>NUCLEOTIDE SEQUENCE [LARGE SCALE GENOMIC DNA]</scope>
    <source>
        <strain evidence="1">SolTubOtavaFocal</strain>
        <tissue evidence="1">Leaves</tissue>
    </source>
</reference>
<dbReference type="EMBL" id="JAIVGD010000003">
    <property type="protein sequence ID" value="KAH0776249.1"/>
    <property type="molecule type" value="Genomic_DNA"/>
</dbReference>
<evidence type="ECO:0000313" key="2">
    <source>
        <dbReference type="Proteomes" id="UP000826656"/>
    </source>
</evidence>
<evidence type="ECO:0000313" key="1">
    <source>
        <dbReference type="EMBL" id="KAH0776249.1"/>
    </source>
</evidence>
<gene>
    <name evidence="1" type="ORF">KY290_007660</name>
</gene>
<protein>
    <submittedName>
        <fullName evidence="1">Uncharacterized protein</fullName>
    </submittedName>
</protein>
<proteinExistence type="predicted"/>
<dbReference type="Proteomes" id="UP000826656">
    <property type="component" value="Unassembled WGS sequence"/>
</dbReference>
<accession>A0ABQ7W862</accession>